<dbReference type="AlphaFoldDB" id="A0A2A8CZT6"/>
<dbReference type="OrthoDB" id="9766455at2"/>
<name>A0A2A8CZT6_9BACT</name>
<evidence type="ECO:0000256" key="6">
    <source>
        <dbReference type="ARBA" id="ARBA00023136"/>
    </source>
</evidence>
<keyword evidence="5 7" id="KW-1133">Transmembrane helix</keyword>
<feature type="transmembrane region" description="Helical" evidence="7">
    <location>
        <begin position="407"/>
        <end position="428"/>
    </location>
</feature>
<feature type="domain" description="Nucleoside transporter/FeoB GTPase Gate" evidence="10">
    <location>
        <begin position="95"/>
        <end position="194"/>
    </location>
</feature>
<evidence type="ECO:0000256" key="7">
    <source>
        <dbReference type="SAM" id="Phobius"/>
    </source>
</evidence>
<keyword evidence="12" id="KW-1185">Reference proteome</keyword>
<dbReference type="GO" id="GO:0015293">
    <property type="term" value="F:symporter activity"/>
    <property type="evidence" value="ECO:0007669"/>
    <property type="project" value="TreeGrafter"/>
</dbReference>
<evidence type="ECO:0000313" key="12">
    <source>
        <dbReference type="Proteomes" id="UP000220102"/>
    </source>
</evidence>
<evidence type="ECO:0000256" key="1">
    <source>
        <dbReference type="ARBA" id="ARBA00004651"/>
    </source>
</evidence>
<dbReference type="InterPro" id="IPR011657">
    <property type="entry name" value="CNT_C_dom"/>
</dbReference>
<comment type="similarity">
    <text evidence="2">Belongs to the concentrative nucleoside transporter (CNT) (TC 2.A.41) family.</text>
</comment>
<feature type="transmembrane region" description="Helical" evidence="7">
    <location>
        <begin position="307"/>
        <end position="328"/>
    </location>
</feature>
<keyword evidence="6 7" id="KW-0472">Membrane</keyword>
<evidence type="ECO:0000256" key="5">
    <source>
        <dbReference type="ARBA" id="ARBA00022989"/>
    </source>
</evidence>
<evidence type="ECO:0000256" key="2">
    <source>
        <dbReference type="ARBA" id="ARBA00009033"/>
    </source>
</evidence>
<feature type="transmembrane region" description="Helical" evidence="7">
    <location>
        <begin position="264"/>
        <end position="286"/>
    </location>
</feature>
<gene>
    <name evidence="11" type="ORF">CRI94_03910</name>
</gene>
<evidence type="ECO:0000256" key="4">
    <source>
        <dbReference type="ARBA" id="ARBA00022692"/>
    </source>
</evidence>
<organism evidence="11 12">
    <name type="scientific">Longibacter salinarum</name>
    <dbReference type="NCBI Taxonomy" id="1850348"/>
    <lineage>
        <taxon>Bacteria</taxon>
        <taxon>Pseudomonadati</taxon>
        <taxon>Rhodothermota</taxon>
        <taxon>Rhodothermia</taxon>
        <taxon>Rhodothermales</taxon>
        <taxon>Salisaetaceae</taxon>
        <taxon>Longibacter</taxon>
    </lineage>
</organism>
<reference evidence="11 12" key="1">
    <citation type="submission" date="2017-10" db="EMBL/GenBank/DDBJ databases">
        <title>Draft genome of Longibacter Salinarum.</title>
        <authorList>
            <person name="Goh K.M."/>
            <person name="Shamsir M.S."/>
            <person name="Lim S.W."/>
        </authorList>
    </citation>
    <scope>NUCLEOTIDE SEQUENCE [LARGE SCALE GENOMIC DNA]</scope>
    <source>
        <strain evidence="11 12">KCTC 52045</strain>
    </source>
</reference>
<dbReference type="GO" id="GO:0005337">
    <property type="term" value="F:nucleoside transmembrane transporter activity"/>
    <property type="evidence" value="ECO:0007669"/>
    <property type="project" value="InterPro"/>
</dbReference>
<dbReference type="Pfam" id="PF01773">
    <property type="entry name" value="Nucleos_tra2_N"/>
    <property type="match status" value="1"/>
</dbReference>
<feature type="domain" description="Concentrative nucleoside transporter C-terminal" evidence="9">
    <location>
        <begin position="207"/>
        <end position="425"/>
    </location>
</feature>
<sequence>MSFPIALLRGLIGLAVFIGIAAAFSSNRKAIDWKLVLSGVGLQVVFALLVLKTGPGELLFDAIATGFRDLLSFTYEGTKFIFGELGNPQMGNNFAFQVLPTIIFFASLMSVLYFLGIVQPLVKGMGWLMQKTLGISGAESLSAAANVFIGQTEAPLVVEPYVEKMTRSELMTLMSGGMATIAGGVLAAYISFLGGETEAEQVLFAKHLLSASIMSAPAAIVTAKILVPETEEPETRGATDMNVEKEDDNVIEAAATGAGEGLKLALNVGAMLLAFIALIAVINWVLGGFGNITGLNEMIANASGGRFEGLTLEAVFGFIFAPLAWAMGVEAADILSFGTLLGEKVAVNEFVAYASLQDLKDVMSRRSVIIGTYALCGFANFSSIAIQIGGIGGIAPSRRSEIAALGLRAVLGGALASWMTATIAGVLVA</sequence>
<dbReference type="PANTHER" id="PTHR10590:SF4">
    <property type="entry name" value="SOLUTE CARRIER FAMILY 28 MEMBER 3"/>
    <property type="match status" value="1"/>
</dbReference>
<evidence type="ECO:0000259" key="9">
    <source>
        <dbReference type="Pfam" id="PF07662"/>
    </source>
</evidence>
<proteinExistence type="inferred from homology"/>
<comment type="caution">
    <text evidence="11">The sequence shown here is derived from an EMBL/GenBank/DDBJ whole genome shotgun (WGS) entry which is preliminary data.</text>
</comment>
<dbReference type="InterPro" id="IPR002668">
    <property type="entry name" value="CNT_N_dom"/>
</dbReference>
<evidence type="ECO:0000259" key="8">
    <source>
        <dbReference type="Pfam" id="PF01773"/>
    </source>
</evidence>
<comment type="subcellular location">
    <subcellularLocation>
        <location evidence="1">Cell membrane</location>
        <topology evidence="1">Multi-pass membrane protein</topology>
    </subcellularLocation>
</comment>
<dbReference type="Pfam" id="PF07670">
    <property type="entry name" value="Gate"/>
    <property type="match status" value="1"/>
</dbReference>
<evidence type="ECO:0000313" key="11">
    <source>
        <dbReference type="EMBL" id="PEN14195.1"/>
    </source>
</evidence>
<feature type="transmembrane region" description="Helical" evidence="7">
    <location>
        <begin position="6"/>
        <end position="24"/>
    </location>
</feature>
<keyword evidence="4 7" id="KW-0812">Transmembrane</keyword>
<dbReference type="Pfam" id="PF07662">
    <property type="entry name" value="Nucleos_tra2_C"/>
    <property type="match status" value="1"/>
</dbReference>
<dbReference type="GO" id="GO:0005886">
    <property type="term" value="C:plasma membrane"/>
    <property type="evidence" value="ECO:0007669"/>
    <property type="project" value="UniProtKB-SubCell"/>
</dbReference>
<feature type="transmembrane region" description="Helical" evidence="7">
    <location>
        <begin position="368"/>
        <end position="395"/>
    </location>
</feature>
<dbReference type="InterPro" id="IPR011642">
    <property type="entry name" value="Gate_dom"/>
</dbReference>
<feature type="transmembrane region" description="Helical" evidence="7">
    <location>
        <begin position="334"/>
        <end position="356"/>
    </location>
</feature>
<dbReference type="InterPro" id="IPR008276">
    <property type="entry name" value="C_nuclsd_transpt"/>
</dbReference>
<feature type="transmembrane region" description="Helical" evidence="7">
    <location>
        <begin position="31"/>
        <end position="51"/>
    </location>
</feature>
<accession>A0A2A8CZT6</accession>
<keyword evidence="3" id="KW-1003">Cell membrane</keyword>
<feature type="domain" description="Concentrative nucleoside transporter N-terminal" evidence="8">
    <location>
        <begin position="12"/>
        <end position="85"/>
    </location>
</feature>
<dbReference type="Proteomes" id="UP000220102">
    <property type="component" value="Unassembled WGS sequence"/>
</dbReference>
<dbReference type="RefSeq" id="WP_098074372.1">
    <property type="nucleotide sequence ID" value="NZ_PDEQ01000002.1"/>
</dbReference>
<evidence type="ECO:0000259" key="10">
    <source>
        <dbReference type="Pfam" id="PF07670"/>
    </source>
</evidence>
<dbReference type="EMBL" id="PDEQ01000002">
    <property type="protein sequence ID" value="PEN14195.1"/>
    <property type="molecule type" value="Genomic_DNA"/>
</dbReference>
<feature type="transmembrane region" description="Helical" evidence="7">
    <location>
        <begin position="94"/>
        <end position="115"/>
    </location>
</feature>
<dbReference type="PANTHER" id="PTHR10590">
    <property type="entry name" value="SODIUM/NUCLEOSIDE COTRANSPORTER"/>
    <property type="match status" value="1"/>
</dbReference>
<protein>
    <submittedName>
        <fullName evidence="11">NupC/NupG family nucleoside CNT transporter</fullName>
    </submittedName>
</protein>
<evidence type="ECO:0000256" key="3">
    <source>
        <dbReference type="ARBA" id="ARBA00022475"/>
    </source>
</evidence>
<feature type="transmembrane region" description="Helical" evidence="7">
    <location>
        <begin position="170"/>
        <end position="192"/>
    </location>
</feature>